<dbReference type="Proteomes" id="UP000697107">
    <property type="component" value="Unassembled WGS sequence"/>
</dbReference>
<dbReference type="EMBL" id="RCML01000773">
    <property type="protein sequence ID" value="KAG2969685.1"/>
    <property type="molecule type" value="Genomic_DNA"/>
</dbReference>
<feature type="signal peptide" evidence="2">
    <location>
        <begin position="1"/>
        <end position="20"/>
    </location>
</feature>
<name>A0A8T1FJV3_9STRA</name>
<organism evidence="3 4">
    <name type="scientific">Phytophthora cactorum</name>
    <dbReference type="NCBI Taxonomy" id="29920"/>
    <lineage>
        <taxon>Eukaryota</taxon>
        <taxon>Sar</taxon>
        <taxon>Stramenopiles</taxon>
        <taxon>Oomycota</taxon>
        <taxon>Peronosporomycetes</taxon>
        <taxon>Peronosporales</taxon>
        <taxon>Peronosporaceae</taxon>
        <taxon>Phytophthora</taxon>
    </lineage>
</organism>
<evidence type="ECO:0008006" key="5">
    <source>
        <dbReference type="Google" id="ProtNLM"/>
    </source>
</evidence>
<accession>A0A8T1FJV3</accession>
<evidence type="ECO:0000313" key="4">
    <source>
        <dbReference type="Proteomes" id="UP000697107"/>
    </source>
</evidence>
<comment type="caution">
    <text evidence="3">The sequence shown here is derived from an EMBL/GenBank/DDBJ whole genome shotgun (WGS) entry which is preliminary data.</text>
</comment>
<dbReference type="AlphaFoldDB" id="A0A8T1FJV3"/>
<gene>
    <name evidence="3" type="ORF">PC118_g17304</name>
</gene>
<evidence type="ECO:0000256" key="1">
    <source>
        <dbReference type="SAM" id="MobiDB-lite"/>
    </source>
</evidence>
<feature type="chain" id="PRO_5035935976" description="RxLR effector protein" evidence="2">
    <location>
        <begin position="21"/>
        <end position="247"/>
    </location>
</feature>
<keyword evidence="2" id="KW-0732">Signal</keyword>
<feature type="compositionally biased region" description="Polar residues" evidence="1">
    <location>
        <begin position="55"/>
        <end position="64"/>
    </location>
</feature>
<proteinExistence type="predicted"/>
<feature type="region of interest" description="Disordered" evidence="1">
    <location>
        <begin position="136"/>
        <end position="176"/>
    </location>
</feature>
<reference evidence="3" key="1">
    <citation type="submission" date="2018-10" db="EMBL/GenBank/DDBJ databases">
        <title>Effector identification in a new, highly contiguous assembly of the strawberry crown rot pathogen Phytophthora cactorum.</title>
        <authorList>
            <person name="Armitage A.D."/>
            <person name="Nellist C.F."/>
            <person name="Bates H."/>
            <person name="Vickerstaff R.J."/>
            <person name="Harrison R.J."/>
        </authorList>
    </citation>
    <scope>NUCLEOTIDE SEQUENCE</scope>
    <source>
        <strain evidence="3">P415</strain>
    </source>
</reference>
<protein>
    <recommendedName>
        <fullName evidence="5">RxLR effector protein</fullName>
    </recommendedName>
</protein>
<feature type="region of interest" description="Disordered" evidence="1">
    <location>
        <begin position="24"/>
        <end position="81"/>
    </location>
</feature>
<evidence type="ECO:0000256" key="2">
    <source>
        <dbReference type="SAM" id="SignalP"/>
    </source>
</evidence>
<evidence type="ECO:0000313" key="3">
    <source>
        <dbReference type="EMBL" id="KAG2969685.1"/>
    </source>
</evidence>
<sequence>MRLGVIWLATTATILASGNAFPAAVQSKGHPVEPPESSSRLRTEDDNYNLEEYSENTGRGNSDNDYGIDGKRGSSPGADGLTEEERGFFSWLFLRAKSFKSLERTEPLERVKNARAGKGGLSTTATILASGNAFPAVKSKGHAIEPPESSSRLRTKDGRNDNGIDGKTGSSRATDGLTEEERGLISWMLFLQWKPFKSLERTPSMEKLRKNRVIRPIRFEDLGNGKMMVVRDKFNVKNAGAAKDKAA</sequence>
<feature type="compositionally biased region" description="Basic and acidic residues" evidence="1">
    <location>
        <begin position="154"/>
        <end position="164"/>
    </location>
</feature>
<dbReference type="VEuPathDB" id="FungiDB:PC110_g1850"/>